<keyword evidence="9" id="KW-1185">Reference proteome</keyword>
<keyword evidence="6" id="KW-0325">Glycoprotein</keyword>
<dbReference type="InterPro" id="IPR003609">
    <property type="entry name" value="Pan_app"/>
</dbReference>
<evidence type="ECO:0000256" key="7">
    <source>
        <dbReference type="SAM" id="SignalP"/>
    </source>
</evidence>
<protein>
    <submittedName>
        <fullName evidence="10">WSC domain-containing protein</fullName>
    </submittedName>
</protein>
<dbReference type="InterPro" id="IPR051836">
    <property type="entry name" value="Kremen_rcpt"/>
</dbReference>
<comment type="subcellular location">
    <subcellularLocation>
        <location evidence="1">Membrane</location>
        <topology evidence="1">Single-pass membrane protein</topology>
    </subcellularLocation>
</comment>
<evidence type="ECO:0000256" key="1">
    <source>
        <dbReference type="ARBA" id="ARBA00004167"/>
    </source>
</evidence>
<keyword evidence="2" id="KW-0812">Transmembrane</keyword>
<keyword evidence="3 7" id="KW-0732">Signal</keyword>
<dbReference type="Pfam" id="PF00024">
    <property type="entry name" value="PAN_1"/>
    <property type="match status" value="1"/>
</dbReference>
<evidence type="ECO:0000256" key="2">
    <source>
        <dbReference type="ARBA" id="ARBA00022692"/>
    </source>
</evidence>
<name>A0A1I8G252_9PLAT</name>
<keyword evidence="4" id="KW-1133">Transmembrane helix</keyword>
<dbReference type="PANTHER" id="PTHR24269">
    <property type="entry name" value="KREMEN PROTEIN"/>
    <property type="match status" value="1"/>
</dbReference>
<evidence type="ECO:0000256" key="4">
    <source>
        <dbReference type="ARBA" id="ARBA00022989"/>
    </source>
</evidence>
<evidence type="ECO:0000256" key="5">
    <source>
        <dbReference type="ARBA" id="ARBA00023136"/>
    </source>
</evidence>
<sequence length="233" mass="25298">MLKTIVCIVGLASLVLCAAGRVSQVSYIGCYLDNEARDLKGLTGVSKIGQFSIGSLMLSSASMTHELCSRVCSLGGFPYFGVQVGLQCFCGTSYGSLGAANASDCNSVCSGNGASKCGGEWRISVFALTYPYKKYFEQTQMPNQTVESTQSTYWTSADKTKAECLMMCEASADCQAVIFSGQQRLCHLLRFAYPRACQPQQYRWRLLCSRLTAFYPGSLLAKKPNHFANCSIA</sequence>
<evidence type="ECO:0000256" key="6">
    <source>
        <dbReference type="ARBA" id="ARBA00023180"/>
    </source>
</evidence>
<dbReference type="SMART" id="SM00321">
    <property type="entry name" value="WSC"/>
    <property type="match status" value="1"/>
</dbReference>
<evidence type="ECO:0000313" key="9">
    <source>
        <dbReference type="Proteomes" id="UP000095280"/>
    </source>
</evidence>
<reference evidence="10" key="1">
    <citation type="submission" date="2016-11" db="UniProtKB">
        <authorList>
            <consortium name="WormBaseParasite"/>
        </authorList>
    </citation>
    <scope>IDENTIFICATION</scope>
</reference>
<proteinExistence type="predicted"/>
<feature type="signal peptide" evidence="7">
    <location>
        <begin position="1"/>
        <end position="19"/>
    </location>
</feature>
<dbReference type="WBParaSite" id="maker-uti_cns_0000569-snap-gene-0.16-mRNA-1">
    <property type="protein sequence ID" value="maker-uti_cns_0000569-snap-gene-0.16-mRNA-1"/>
    <property type="gene ID" value="maker-uti_cns_0000569-snap-gene-0.16"/>
</dbReference>
<dbReference type="InterPro" id="IPR002889">
    <property type="entry name" value="WSC_carb-bd"/>
</dbReference>
<dbReference type="Pfam" id="PF01822">
    <property type="entry name" value="WSC"/>
    <property type="match status" value="1"/>
</dbReference>
<dbReference type="PROSITE" id="PS51212">
    <property type="entry name" value="WSC"/>
    <property type="match status" value="1"/>
</dbReference>
<dbReference type="Proteomes" id="UP000095280">
    <property type="component" value="Unplaced"/>
</dbReference>
<accession>A0A1I8G252</accession>
<dbReference type="PANTHER" id="PTHR24269:SF16">
    <property type="entry name" value="PROTEIN SLG1"/>
    <property type="match status" value="1"/>
</dbReference>
<evidence type="ECO:0000313" key="10">
    <source>
        <dbReference type="WBParaSite" id="maker-uti_cns_0000569-snap-gene-0.16-mRNA-1"/>
    </source>
</evidence>
<evidence type="ECO:0000259" key="8">
    <source>
        <dbReference type="PROSITE" id="PS51212"/>
    </source>
</evidence>
<evidence type="ECO:0000256" key="3">
    <source>
        <dbReference type="ARBA" id="ARBA00022729"/>
    </source>
</evidence>
<keyword evidence="5" id="KW-0472">Membrane</keyword>
<feature type="chain" id="PRO_5009319061" evidence="7">
    <location>
        <begin position="20"/>
        <end position="233"/>
    </location>
</feature>
<feature type="domain" description="WSC" evidence="8">
    <location>
        <begin position="24"/>
        <end position="129"/>
    </location>
</feature>
<dbReference type="GO" id="GO:0005886">
    <property type="term" value="C:plasma membrane"/>
    <property type="evidence" value="ECO:0007669"/>
    <property type="project" value="TreeGrafter"/>
</dbReference>
<dbReference type="AlphaFoldDB" id="A0A1I8G252"/>
<organism evidence="9 10">
    <name type="scientific">Macrostomum lignano</name>
    <dbReference type="NCBI Taxonomy" id="282301"/>
    <lineage>
        <taxon>Eukaryota</taxon>
        <taxon>Metazoa</taxon>
        <taxon>Spiralia</taxon>
        <taxon>Lophotrochozoa</taxon>
        <taxon>Platyhelminthes</taxon>
        <taxon>Rhabditophora</taxon>
        <taxon>Macrostomorpha</taxon>
        <taxon>Macrostomida</taxon>
        <taxon>Macrostomidae</taxon>
        <taxon>Macrostomum</taxon>
    </lineage>
</organism>